<sequence>MKDKKWNRKKILRLIGKSILVLLTLFIILVVIIRTPWAQNLIVSKITDYVSSKTNTKVEVERVFITFSGNIMAEGIYLEDKQGDTLLYSQEIQMDLPIYPLLVKNELSIDDVDAKKLVANIRRGTDPESFNFAFLMEAFATSDTTSVSEPMSISLGDFQFTDWKVRYNDTYLGTKIKVNLGELEIEVTEFDLDEMNFGINDFVLKNSQLYYEQTHAPPTSDDTSTSTPPKISIDGIRLEEVNLVYNSDPNGIRSQLKLSEFDLTELAVDVSKNSYKTDEMALKNSNIVLSLNQTNDTVKNPEQNTAFQWPELELQANQLDLESNTLRFTRNGAKQNDSIFNPNAFTINELTFKADDLNYAPSDLAIELEAFSFRESSGIGLKQLGFGAFITDNKAVISNLALRLNQSSLNANADIRYESLDLAMNNPENSSLQLVLSQLSLNPSDFLRFSPELQKNTSLNTLSKNPITGYVRASGNLQKVDDFESELRWGPSTSLKLEGSLFNVTQMETLSYDLDNLDVRSSKESLQQFLPSDSLSIKIPETIALTGTLKGDLESFRTNTILKIQEGQIALDASAQLGETKKFNGTISTDSLQLGAILQNNQLGSISLKIQGSGSGTELANLDAQVDGTIAQFEFQEYNYKDIAIKGELTNGTGDISLSMEDENLNLKSNTLIDFTSESNNITFTTNIIGADLQKLGFTTKNIKVAADIEGSYKGNSKKYTVEAAVKNGIAVADNKQYQIEPIVLNARVEDSITDATVKSGFLNGGLYSNASLNRINSALKKQLENYFSSDSTLSEKLDDVEARLDLALKPTSIISKVFLDGFEDLDSLNIDVKFNALTKKLDGKVSVPKFSYAGSIVDSLEVDLQGDSTNLNFYAGLKNFEYDPINLKRTFIEGSLKNKELELDFNSINDTTQIVHIASKLIFKKDTLSLHISPNDLVLNKKTWEIPDDNKIVMAESYTEFQNLVLTRNGQKLEVSTTVPQMENEHIGIIFENFQLQTFLSLLNPEEALAKGTVQGNFVILNPYEATGLVSKMDISDFRLMQNPLGSLSLNASSKSLSDYDFDLKLSGGGADLTLTGDYVANENGAQLNLDLDIQKFETKIFQAFLNEELSNPSGYVSGSMKVNGTLAEPNYSGRLNFNNVGITLSAFKTNLGIDGQTLNLNEEEITFDSFRITDADKGTLVLDGSIITGDLLNPDFELSVTADNFKALDSKKGDNELVYGTAVIDADVEVTGNLEIPIINGSFKIGDATDLTYVVPQAQYEIQGREGVVIFVNRENPDAILTRDSNETPDSVFAGMDINTTLEISDDAVFKVVLDEKTQDMLQASGNASLNLDIDPNQDIGLSGRLELSSGFYKTSLYNLVSREFTINEGSSVTWSGDPYNAKLDVTATYEIETSAAPLMSSISYGQDTGVSNQYQRASTFFVYLKIGGEISGPEISFALDMPENAQGAYGGGVYGRIQQLNQQESELNKQVFSLLALNRFYPTSGSDGSAGGAVALARNNVNKVLSGELNTISNRILGNTGLELDFDLDSFQENQGDGLQNRTQLNINAQKKLFDDRVIVSAGSAVDVEGSASSAETSTPVIGNVTLEYLLNEQGNYRLKGFRRQEYQNIIDGQLIVTGLAFIFDREFNKFSELFSPIKPKTKKEEEDTREKDNNDKNP</sequence>
<comment type="subcellular location">
    <subcellularLocation>
        <location evidence="1">Membrane</location>
        <topology evidence="1">Single-pass membrane protein</topology>
    </subcellularLocation>
</comment>
<evidence type="ECO:0000259" key="6">
    <source>
        <dbReference type="Pfam" id="PF04357"/>
    </source>
</evidence>
<feature type="region of interest" description="Disordered" evidence="5">
    <location>
        <begin position="1642"/>
        <end position="1662"/>
    </location>
</feature>
<dbReference type="RefSeq" id="WP_207034486.1">
    <property type="nucleotide sequence ID" value="NZ_JAFLNL010000007.1"/>
</dbReference>
<reference evidence="7 8" key="1">
    <citation type="submission" date="2021-03" db="EMBL/GenBank/DDBJ databases">
        <title>Muricauda lutimaris sp. nov. and Muricauda ruestringensis sp. nov, two marine members of the Flavobacteriaceae isolated from deep sea sediments of Western Pacific.</title>
        <authorList>
            <person name="Zhao S."/>
            <person name="Liu R."/>
        </authorList>
    </citation>
    <scope>NUCLEOTIDE SEQUENCE [LARGE SCALE GENOMIC DNA]</scope>
    <source>
        <strain evidence="7 8">BC31-1-A7</strain>
    </source>
</reference>
<keyword evidence="3" id="KW-1133">Transmembrane helix</keyword>
<keyword evidence="8" id="KW-1185">Reference proteome</keyword>
<evidence type="ECO:0000256" key="2">
    <source>
        <dbReference type="ARBA" id="ARBA00022692"/>
    </source>
</evidence>
<evidence type="ECO:0000256" key="4">
    <source>
        <dbReference type="ARBA" id="ARBA00023136"/>
    </source>
</evidence>
<evidence type="ECO:0000256" key="1">
    <source>
        <dbReference type="ARBA" id="ARBA00004167"/>
    </source>
</evidence>
<evidence type="ECO:0000256" key="3">
    <source>
        <dbReference type="ARBA" id="ARBA00022989"/>
    </source>
</evidence>
<evidence type="ECO:0000256" key="5">
    <source>
        <dbReference type="SAM" id="MobiDB-lite"/>
    </source>
</evidence>
<gene>
    <name evidence="7" type="ORF">J0656_12705</name>
</gene>
<keyword evidence="4" id="KW-0472">Membrane</keyword>
<dbReference type="InterPro" id="IPR007452">
    <property type="entry name" value="TamB_C"/>
</dbReference>
<dbReference type="EMBL" id="JAFLNL010000007">
    <property type="protein sequence ID" value="MBO0354877.1"/>
    <property type="molecule type" value="Genomic_DNA"/>
</dbReference>
<name>A0ABS3G619_9FLAO</name>
<evidence type="ECO:0000313" key="8">
    <source>
        <dbReference type="Proteomes" id="UP000664044"/>
    </source>
</evidence>
<feature type="compositionally biased region" description="Basic and acidic residues" evidence="5">
    <location>
        <begin position="1646"/>
        <end position="1662"/>
    </location>
</feature>
<evidence type="ECO:0000313" key="7">
    <source>
        <dbReference type="EMBL" id="MBO0354877.1"/>
    </source>
</evidence>
<dbReference type="Proteomes" id="UP000664044">
    <property type="component" value="Unassembled WGS sequence"/>
</dbReference>
<keyword evidence="2" id="KW-0812">Transmembrane</keyword>
<dbReference type="Pfam" id="PF04357">
    <property type="entry name" value="TamB"/>
    <property type="match status" value="1"/>
</dbReference>
<protein>
    <submittedName>
        <fullName evidence="7">Translocation/assembly module TamB domain-containing protein</fullName>
    </submittedName>
</protein>
<feature type="domain" description="Translocation and assembly module TamB C-terminal" evidence="6">
    <location>
        <begin position="1173"/>
        <end position="1627"/>
    </location>
</feature>
<proteinExistence type="predicted"/>
<accession>A0ABS3G619</accession>
<organism evidence="7 8">
    <name type="scientific">Flagellimonas aurea</name>
    <dbReference type="NCBI Taxonomy" id="2915619"/>
    <lineage>
        <taxon>Bacteria</taxon>
        <taxon>Pseudomonadati</taxon>
        <taxon>Bacteroidota</taxon>
        <taxon>Flavobacteriia</taxon>
        <taxon>Flavobacteriales</taxon>
        <taxon>Flavobacteriaceae</taxon>
        <taxon>Flagellimonas</taxon>
    </lineage>
</organism>
<comment type="caution">
    <text evidence="7">The sequence shown here is derived from an EMBL/GenBank/DDBJ whole genome shotgun (WGS) entry which is preliminary data.</text>
</comment>